<feature type="transmembrane region" description="Helical" evidence="1">
    <location>
        <begin position="396"/>
        <end position="415"/>
    </location>
</feature>
<reference evidence="4" key="1">
    <citation type="submission" date="2020-02" db="EMBL/GenBank/DDBJ databases">
        <authorList>
            <person name="Meier V. D."/>
        </authorList>
    </citation>
    <scope>NUCLEOTIDE SEQUENCE</scope>
    <source>
        <strain evidence="4">AVDCRST_MAG96</strain>
    </source>
</reference>
<dbReference type="Gene3D" id="3.30.565.10">
    <property type="entry name" value="Histidine kinase-like ATPase, C-terminal domain"/>
    <property type="match status" value="1"/>
</dbReference>
<dbReference type="PANTHER" id="PTHR34220">
    <property type="entry name" value="SENSOR HISTIDINE KINASE YPDA"/>
    <property type="match status" value="1"/>
</dbReference>
<dbReference type="AlphaFoldDB" id="A0A6J4RS50"/>
<evidence type="ECO:0000256" key="1">
    <source>
        <dbReference type="SAM" id="Phobius"/>
    </source>
</evidence>
<keyword evidence="4" id="KW-0418">Kinase</keyword>
<keyword evidence="4" id="KW-0808">Transferase</keyword>
<evidence type="ECO:0000259" key="2">
    <source>
        <dbReference type="Pfam" id="PF06580"/>
    </source>
</evidence>
<evidence type="ECO:0000259" key="3">
    <source>
        <dbReference type="Pfam" id="PF07695"/>
    </source>
</evidence>
<feature type="transmembrane region" description="Helical" evidence="1">
    <location>
        <begin position="327"/>
        <end position="346"/>
    </location>
</feature>
<gene>
    <name evidence="4" type="ORF">AVDCRST_MAG96-971</name>
</gene>
<dbReference type="SUPFAM" id="SSF55874">
    <property type="entry name" value="ATPase domain of HSP90 chaperone/DNA topoisomerase II/histidine kinase"/>
    <property type="match status" value="1"/>
</dbReference>
<feature type="transmembrane region" description="Helical" evidence="1">
    <location>
        <begin position="298"/>
        <end position="321"/>
    </location>
</feature>
<name>A0A6J4RS50_9BACT</name>
<dbReference type="InterPro" id="IPR011623">
    <property type="entry name" value="7TMR_DISM_rcpt_extracell_dom1"/>
</dbReference>
<feature type="transmembrane region" description="Helical" evidence="1">
    <location>
        <begin position="266"/>
        <end position="286"/>
    </location>
</feature>
<keyword evidence="1" id="KW-0472">Membrane</keyword>
<dbReference type="InterPro" id="IPR010559">
    <property type="entry name" value="Sig_transdc_His_kin_internal"/>
</dbReference>
<feature type="transmembrane region" description="Helical" evidence="1">
    <location>
        <begin position="197"/>
        <end position="215"/>
    </location>
</feature>
<dbReference type="InterPro" id="IPR050640">
    <property type="entry name" value="Bact_2-comp_sensor_kinase"/>
</dbReference>
<dbReference type="Pfam" id="PF06580">
    <property type="entry name" value="His_kinase"/>
    <property type="match status" value="1"/>
</dbReference>
<feature type="transmembrane region" description="Helical" evidence="1">
    <location>
        <begin position="358"/>
        <end position="376"/>
    </location>
</feature>
<evidence type="ECO:0000313" key="4">
    <source>
        <dbReference type="EMBL" id="CAA9480237.1"/>
    </source>
</evidence>
<proteinExistence type="predicted"/>
<feature type="domain" description="Signal transduction histidine kinase internal region" evidence="2">
    <location>
        <begin position="472"/>
        <end position="552"/>
    </location>
</feature>
<organism evidence="4">
    <name type="scientific">uncultured Segetibacter sp</name>
    <dbReference type="NCBI Taxonomy" id="481133"/>
    <lineage>
        <taxon>Bacteria</taxon>
        <taxon>Pseudomonadati</taxon>
        <taxon>Bacteroidota</taxon>
        <taxon>Chitinophagia</taxon>
        <taxon>Chitinophagales</taxon>
        <taxon>Chitinophagaceae</taxon>
        <taxon>Segetibacter</taxon>
        <taxon>environmental samples</taxon>
    </lineage>
</organism>
<dbReference type="Pfam" id="PF07695">
    <property type="entry name" value="7TMR-DISM_7TM"/>
    <property type="match status" value="1"/>
</dbReference>
<dbReference type="EMBL" id="CADCVN010000366">
    <property type="protein sequence ID" value="CAA9480237.1"/>
    <property type="molecule type" value="Genomic_DNA"/>
</dbReference>
<dbReference type="GO" id="GO:0000155">
    <property type="term" value="F:phosphorelay sensor kinase activity"/>
    <property type="evidence" value="ECO:0007669"/>
    <property type="project" value="InterPro"/>
</dbReference>
<dbReference type="GO" id="GO:0016020">
    <property type="term" value="C:membrane"/>
    <property type="evidence" value="ECO:0007669"/>
    <property type="project" value="InterPro"/>
</dbReference>
<accession>A0A6J4RS50</accession>
<dbReference type="InterPro" id="IPR036890">
    <property type="entry name" value="HATPase_C_sf"/>
</dbReference>
<dbReference type="PANTHER" id="PTHR34220:SF7">
    <property type="entry name" value="SENSOR HISTIDINE KINASE YPDA"/>
    <property type="match status" value="1"/>
</dbReference>
<protein>
    <submittedName>
        <fullName evidence="4">Sensor histidine kinase</fullName>
    </submittedName>
</protein>
<sequence>MRHWLLIVLLSLVILPIRAQIPPPITFNGQPALHQGLSVEPYALFYENPSADTTQPFLEVVKQKFIPASQVSDFKVSNNRQMKQTSQVTWLQFQIKNTHPTDTLHLWYGGGPHAVFSLYVKEKTTLHYLARGGMCTVPVNQPLGPFALPLVVPPHTTNHYFLRVADYLLLFANTAGAVHTTQSYQSQRVAENTNIRWLFFAMSMIIGCLLLMSLYSFYQYYLSRDKAFLYYAIYAALAFCWMLEFANPRFELGLTPAFMPWLAHPWAFSFSHILSLVYALFLARLLSIPQQQPRLWRFIRPLMIVLALLQLMVVVQLFTGILIKSAVLFYVIDALPAFFMGVLMIIATLRSRSKLKPYLLVGEVCLYVISLSPFHGVFLLENVSPQVYAFINYPPFFMAAGLFVELFCFSLALAYRNKLVEVEKNSLQQHYTVTLESELAARTNEIKEQSRRLEAQHAGQLQLAFEQKLAEMEMTALRAQMNPHFIFNCLNSIKLYTTDNDAAKASAYLTKFSRLIRLVLENSRSERVTLKNELEALELYLEMEAMRFKNKLRFAIDVTSELDADLIEIPPMLLQPYVENAIWHGLMHKKEGGCVHINVAQPETNLLLITITDDGIGRTKAAALKSKSATATKSFGMKVTNERIALINQLYQTNTKVQVHDLTDAEGNAAGTEVVLEILI</sequence>
<feature type="domain" description="7TM-DISM receptor extracellular" evidence="3">
    <location>
        <begin position="203"/>
        <end position="416"/>
    </location>
</feature>
<keyword evidence="1" id="KW-0812">Transmembrane</keyword>
<feature type="transmembrane region" description="Helical" evidence="1">
    <location>
        <begin position="227"/>
        <end position="246"/>
    </location>
</feature>
<keyword evidence="1" id="KW-1133">Transmembrane helix</keyword>